<sequence>MRLEHFEGGDIETGVTERFSGRLGVLFSFLAVGEQRDGQDHAGDGERFTQQSRLNGFALGQLVFGGGRQ</sequence>
<evidence type="ECO:0000313" key="1">
    <source>
        <dbReference type="EMBL" id="SON53431.1"/>
    </source>
</evidence>
<evidence type="ECO:0000313" key="2">
    <source>
        <dbReference type="Proteomes" id="UP000235828"/>
    </source>
</evidence>
<reference evidence="1 2" key="1">
    <citation type="submission" date="2017-10" db="EMBL/GenBank/DDBJ databases">
        <authorList>
            <person name="Banno H."/>
            <person name="Chua N.-H."/>
        </authorList>
    </citation>
    <scope>NUCLEOTIDE SEQUENCE [LARGE SCALE GENOMIC DNA]</scope>
    <source>
        <strain evidence="1">Vibrio tapetis CECT4600</strain>
    </source>
</reference>
<dbReference type="KEGG" id="vta:B1820"/>
<dbReference type="AlphaFoldDB" id="A0A2N8ZND3"/>
<proteinExistence type="predicted"/>
<keyword evidence="2" id="KW-1185">Reference proteome</keyword>
<organism evidence="1 2">
    <name type="scientific">Vibrio tapetis subsp. tapetis</name>
    <dbReference type="NCBI Taxonomy" id="1671868"/>
    <lineage>
        <taxon>Bacteria</taxon>
        <taxon>Pseudomonadati</taxon>
        <taxon>Pseudomonadota</taxon>
        <taxon>Gammaproteobacteria</taxon>
        <taxon>Vibrionales</taxon>
        <taxon>Vibrionaceae</taxon>
        <taxon>Vibrio</taxon>
    </lineage>
</organism>
<accession>A0A2N8ZND3</accession>
<dbReference type="Proteomes" id="UP000235828">
    <property type="component" value="Chromosome B"/>
</dbReference>
<protein>
    <submittedName>
        <fullName evidence="1">Uncharacterized protein</fullName>
    </submittedName>
</protein>
<name>A0A2N8ZND3_9VIBR</name>
<dbReference type="EMBL" id="LT960612">
    <property type="protein sequence ID" value="SON53431.1"/>
    <property type="molecule type" value="Genomic_DNA"/>
</dbReference>
<gene>
    <name evidence="1" type="ORF">VTAP4600_B1820</name>
</gene>